<feature type="transmembrane region" description="Helical" evidence="1">
    <location>
        <begin position="32"/>
        <end position="50"/>
    </location>
</feature>
<proteinExistence type="predicted"/>
<reference evidence="3 4" key="1">
    <citation type="submission" date="2020-08" db="EMBL/GenBank/DDBJ databases">
        <title>Sequencing the genomes of 1000 actinobacteria strains.</title>
        <authorList>
            <person name="Klenk H.-P."/>
        </authorList>
    </citation>
    <scope>NUCLEOTIDE SEQUENCE [LARGE SCALE GENOMIC DNA]</scope>
    <source>
        <strain evidence="3 4">DSM 27099</strain>
    </source>
</reference>
<evidence type="ECO:0000313" key="4">
    <source>
        <dbReference type="Proteomes" id="UP000529310"/>
    </source>
</evidence>
<dbReference type="EMBL" id="JACHWQ010000004">
    <property type="protein sequence ID" value="MBB2976076.1"/>
    <property type="molecule type" value="Genomic_DNA"/>
</dbReference>
<dbReference type="SMART" id="SM00257">
    <property type="entry name" value="LysM"/>
    <property type="match status" value="1"/>
</dbReference>
<accession>A0A7W4YNV1</accession>
<name>A0A7W4YNV1_9MICO</name>
<dbReference type="SUPFAM" id="SSF54106">
    <property type="entry name" value="LysM domain"/>
    <property type="match status" value="1"/>
</dbReference>
<evidence type="ECO:0000313" key="3">
    <source>
        <dbReference type="EMBL" id="MBB2976076.1"/>
    </source>
</evidence>
<dbReference type="RefSeq" id="WP_165138756.1">
    <property type="nucleotide sequence ID" value="NZ_CP049255.1"/>
</dbReference>
<evidence type="ECO:0000256" key="1">
    <source>
        <dbReference type="SAM" id="Phobius"/>
    </source>
</evidence>
<dbReference type="Proteomes" id="UP000529310">
    <property type="component" value="Unassembled WGS sequence"/>
</dbReference>
<dbReference type="PROSITE" id="PS51782">
    <property type="entry name" value="LYSM"/>
    <property type="match status" value="1"/>
</dbReference>
<keyword evidence="1" id="KW-1133">Transmembrane helix</keyword>
<comment type="caution">
    <text evidence="3">The sequence shown here is derived from an EMBL/GenBank/DDBJ whole genome shotgun (WGS) entry which is preliminary data.</text>
</comment>
<sequence length="126" mass="12882">MTTISASPFLSTAPATRHTATRLRMTQRGRRVLLSVAATPIAVALAFALLSGGSALASRDNGAAIGTFETITVATGDTLWAIAEEIAPAADPRDVVDALIRFNSLDGAVVAAGQTLAIPSEYSAAQ</sequence>
<dbReference type="InterPro" id="IPR036779">
    <property type="entry name" value="LysM_dom_sf"/>
</dbReference>
<gene>
    <name evidence="3" type="ORF">FHX49_001646</name>
</gene>
<evidence type="ECO:0000259" key="2">
    <source>
        <dbReference type="PROSITE" id="PS51782"/>
    </source>
</evidence>
<keyword evidence="1" id="KW-0812">Transmembrane</keyword>
<keyword evidence="4" id="KW-1185">Reference proteome</keyword>
<keyword evidence="1" id="KW-0472">Membrane</keyword>
<dbReference type="Gene3D" id="3.10.350.10">
    <property type="entry name" value="LysM domain"/>
    <property type="match status" value="1"/>
</dbReference>
<protein>
    <submittedName>
        <fullName evidence="3">Tfp pilus assembly protein FimV</fullName>
    </submittedName>
</protein>
<dbReference type="Pfam" id="PF01476">
    <property type="entry name" value="LysM"/>
    <property type="match status" value="1"/>
</dbReference>
<dbReference type="InterPro" id="IPR018392">
    <property type="entry name" value="LysM"/>
</dbReference>
<organism evidence="3 4">
    <name type="scientific">Microbacterium endophyticum</name>
    <dbReference type="NCBI Taxonomy" id="1526412"/>
    <lineage>
        <taxon>Bacteria</taxon>
        <taxon>Bacillati</taxon>
        <taxon>Actinomycetota</taxon>
        <taxon>Actinomycetes</taxon>
        <taxon>Micrococcales</taxon>
        <taxon>Microbacteriaceae</taxon>
        <taxon>Microbacterium</taxon>
    </lineage>
</organism>
<feature type="domain" description="LysM" evidence="2">
    <location>
        <begin position="69"/>
        <end position="118"/>
    </location>
</feature>
<dbReference type="AlphaFoldDB" id="A0A7W4YNV1"/>